<accession>A0A1L9Q3Y3</accession>
<dbReference type="AlphaFoldDB" id="A0A1L9Q3Y3"/>
<dbReference type="EMBL" id="KV878140">
    <property type="protein sequence ID" value="OJJ08474.1"/>
    <property type="molecule type" value="Genomic_DNA"/>
</dbReference>
<feature type="transmembrane region" description="Helical" evidence="8">
    <location>
        <begin position="33"/>
        <end position="50"/>
    </location>
</feature>
<comment type="cofactor">
    <cofactor evidence="1 7">
        <name>heme</name>
        <dbReference type="ChEBI" id="CHEBI:30413"/>
    </cofactor>
</comment>
<dbReference type="Pfam" id="PF00067">
    <property type="entry name" value="p450"/>
    <property type="match status" value="1"/>
</dbReference>
<dbReference type="GO" id="GO:0004497">
    <property type="term" value="F:monooxygenase activity"/>
    <property type="evidence" value="ECO:0007669"/>
    <property type="project" value="UniProtKB-KW"/>
</dbReference>
<dbReference type="InterPro" id="IPR002401">
    <property type="entry name" value="Cyt_P450_E_grp-I"/>
</dbReference>
<organism evidence="9 10">
    <name type="scientific">Aspergillus versicolor CBS 583.65</name>
    <dbReference type="NCBI Taxonomy" id="1036611"/>
    <lineage>
        <taxon>Eukaryota</taxon>
        <taxon>Fungi</taxon>
        <taxon>Dikarya</taxon>
        <taxon>Ascomycota</taxon>
        <taxon>Pezizomycotina</taxon>
        <taxon>Eurotiomycetes</taxon>
        <taxon>Eurotiomycetidae</taxon>
        <taxon>Eurotiales</taxon>
        <taxon>Aspergillaceae</taxon>
        <taxon>Aspergillus</taxon>
        <taxon>Aspergillus subgen. Nidulantes</taxon>
    </lineage>
</organism>
<dbReference type="Proteomes" id="UP000184073">
    <property type="component" value="Unassembled WGS sequence"/>
</dbReference>
<keyword evidence="6" id="KW-0503">Monooxygenase</keyword>
<feature type="binding site" description="axial binding residue" evidence="7">
    <location>
        <position position="486"/>
    </location>
    <ligand>
        <name>heme</name>
        <dbReference type="ChEBI" id="CHEBI:30413"/>
    </ligand>
    <ligandPart>
        <name>Fe</name>
        <dbReference type="ChEBI" id="CHEBI:18248"/>
    </ligandPart>
</feature>
<evidence type="ECO:0000256" key="3">
    <source>
        <dbReference type="ARBA" id="ARBA00022723"/>
    </source>
</evidence>
<sequence>MLVTTVFAGSALLGACSHWAFFVRGEWEAKLPGLVLVGALLEATVALYLVRWSGAWTLEFGLSLAAVNIGYMGGLMSSIAIYRLCFHRLRAFPGPVPARLSVIWSTYKTVPHFQFYRVVQQLHKKHGDFVRIRPREISICNADAVNEIHASGSPFIKGPFYDVTAPSRSLLTIRYKGEHSQRRRLWARAFTSNALGEYEPRVTEHCMDLVRQLLARSGQPVDVPRWISYFGYDVMGDLVFGKPFDMIKTAGDHFIFEHFENQQVATGLLLTIPWLFILFLRLRGVGQVQSSWIGWCAEQMEKRRKADRSRKDLFSFILGEAAGTSKVAAQLSESDLVLESELAIIGGSNTTATSVTAMLFLLARHPEKLHRLQQELDQLFAPGEEVSHRRLATDAPFLNGCINETLRLYPVVPGGLQRVTPPEGASIAGHWIPGDTVISTPTFGLHRDSRYFAQPESFIPERWSSQPSLVRNKDAFNPFLIGTYSCIGKNLAYLEMRLLGYYLVRKLSFSFPPGDSDGVDPIWLLDQPGGFSDYLSASAAPFNLVFTPRDGEHTTDSAPADMAGLAL</sequence>
<evidence type="ECO:0000256" key="4">
    <source>
        <dbReference type="ARBA" id="ARBA00023002"/>
    </source>
</evidence>
<dbReference type="InterPro" id="IPR050121">
    <property type="entry name" value="Cytochrome_P450_monoxygenase"/>
</dbReference>
<evidence type="ECO:0000256" key="2">
    <source>
        <dbReference type="ARBA" id="ARBA00010617"/>
    </source>
</evidence>
<protein>
    <recommendedName>
        <fullName evidence="11">Cytochrome P450</fullName>
    </recommendedName>
</protein>
<keyword evidence="8" id="KW-1133">Transmembrane helix</keyword>
<evidence type="ECO:0000256" key="6">
    <source>
        <dbReference type="ARBA" id="ARBA00023033"/>
    </source>
</evidence>
<evidence type="ECO:0000256" key="7">
    <source>
        <dbReference type="PIRSR" id="PIRSR602401-1"/>
    </source>
</evidence>
<feature type="transmembrane region" description="Helical" evidence="8">
    <location>
        <begin position="62"/>
        <end position="82"/>
    </location>
</feature>
<dbReference type="GO" id="GO:0020037">
    <property type="term" value="F:heme binding"/>
    <property type="evidence" value="ECO:0007669"/>
    <property type="project" value="InterPro"/>
</dbReference>
<keyword evidence="10" id="KW-1185">Reference proteome</keyword>
<dbReference type="PANTHER" id="PTHR24305:SF187">
    <property type="entry name" value="P450, PUTATIVE (EUROFUNG)-RELATED"/>
    <property type="match status" value="1"/>
</dbReference>
<dbReference type="GO" id="GO:0005506">
    <property type="term" value="F:iron ion binding"/>
    <property type="evidence" value="ECO:0007669"/>
    <property type="project" value="InterPro"/>
</dbReference>
<keyword evidence="3 7" id="KW-0479">Metal-binding</keyword>
<gene>
    <name evidence="9" type="ORF">ASPVEDRAFT_47631</name>
</gene>
<name>A0A1L9Q3Y3_ASPVE</name>
<dbReference type="InterPro" id="IPR001128">
    <property type="entry name" value="Cyt_P450"/>
</dbReference>
<comment type="similarity">
    <text evidence="2">Belongs to the cytochrome P450 family.</text>
</comment>
<dbReference type="GO" id="GO:0016705">
    <property type="term" value="F:oxidoreductase activity, acting on paired donors, with incorporation or reduction of molecular oxygen"/>
    <property type="evidence" value="ECO:0007669"/>
    <property type="project" value="InterPro"/>
</dbReference>
<dbReference type="CDD" id="cd11061">
    <property type="entry name" value="CYP67-like"/>
    <property type="match status" value="1"/>
</dbReference>
<evidence type="ECO:0000256" key="1">
    <source>
        <dbReference type="ARBA" id="ARBA00001971"/>
    </source>
</evidence>
<keyword evidence="7" id="KW-0349">Heme</keyword>
<dbReference type="RefSeq" id="XP_040674236.1">
    <property type="nucleotide sequence ID" value="XM_040813825.1"/>
</dbReference>
<keyword evidence="4" id="KW-0560">Oxidoreductase</keyword>
<evidence type="ECO:0000313" key="9">
    <source>
        <dbReference type="EMBL" id="OJJ08474.1"/>
    </source>
</evidence>
<evidence type="ECO:0000256" key="5">
    <source>
        <dbReference type="ARBA" id="ARBA00023004"/>
    </source>
</evidence>
<dbReference type="GO" id="GO:0044550">
    <property type="term" value="P:secondary metabolite biosynthetic process"/>
    <property type="evidence" value="ECO:0007669"/>
    <property type="project" value="UniProtKB-ARBA"/>
</dbReference>
<dbReference type="OrthoDB" id="6692864at2759"/>
<keyword evidence="8" id="KW-0812">Transmembrane</keyword>
<dbReference type="PANTHER" id="PTHR24305">
    <property type="entry name" value="CYTOCHROME P450"/>
    <property type="match status" value="1"/>
</dbReference>
<keyword evidence="8" id="KW-0472">Membrane</keyword>
<dbReference type="STRING" id="1036611.A0A1L9Q3Y3"/>
<dbReference type="SUPFAM" id="SSF48264">
    <property type="entry name" value="Cytochrome P450"/>
    <property type="match status" value="1"/>
</dbReference>
<dbReference type="InterPro" id="IPR036396">
    <property type="entry name" value="Cyt_P450_sf"/>
</dbReference>
<dbReference type="PRINTS" id="PR00385">
    <property type="entry name" value="P450"/>
</dbReference>
<evidence type="ECO:0000256" key="8">
    <source>
        <dbReference type="SAM" id="Phobius"/>
    </source>
</evidence>
<dbReference type="VEuPathDB" id="FungiDB:ASPVEDRAFT_47631"/>
<keyword evidence="5 7" id="KW-0408">Iron</keyword>
<reference evidence="10" key="1">
    <citation type="journal article" date="2017" name="Genome Biol.">
        <title>Comparative genomics reveals high biological diversity and specific adaptations in the industrially and medically important fungal genus Aspergillus.</title>
        <authorList>
            <person name="de Vries R.P."/>
            <person name="Riley R."/>
            <person name="Wiebenga A."/>
            <person name="Aguilar-Osorio G."/>
            <person name="Amillis S."/>
            <person name="Uchima C.A."/>
            <person name="Anderluh G."/>
            <person name="Asadollahi M."/>
            <person name="Askin M."/>
            <person name="Barry K."/>
            <person name="Battaglia E."/>
            <person name="Bayram O."/>
            <person name="Benocci T."/>
            <person name="Braus-Stromeyer S.A."/>
            <person name="Caldana C."/>
            <person name="Canovas D."/>
            <person name="Cerqueira G.C."/>
            <person name="Chen F."/>
            <person name="Chen W."/>
            <person name="Choi C."/>
            <person name="Clum A."/>
            <person name="Dos Santos R.A."/>
            <person name="Damasio A.R."/>
            <person name="Diallinas G."/>
            <person name="Emri T."/>
            <person name="Fekete E."/>
            <person name="Flipphi M."/>
            <person name="Freyberg S."/>
            <person name="Gallo A."/>
            <person name="Gournas C."/>
            <person name="Habgood R."/>
            <person name="Hainaut M."/>
            <person name="Harispe M.L."/>
            <person name="Henrissat B."/>
            <person name="Hilden K.S."/>
            <person name="Hope R."/>
            <person name="Hossain A."/>
            <person name="Karabika E."/>
            <person name="Karaffa L."/>
            <person name="Karanyi Z."/>
            <person name="Krasevec N."/>
            <person name="Kuo A."/>
            <person name="Kusch H."/>
            <person name="LaButti K."/>
            <person name="Lagendijk E.L."/>
            <person name="Lapidus A."/>
            <person name="Levasseur A."/>
            <person name="Lindquist E."/>
            <person name="Lipzen A."/>
            <person name="Logrieco A.F."/>
            <person name="MacCabe A."/>
            <person name="Maekelae M.R."/>
            <person name="Malavazi I."/>
            <person name="Melin P."/>
            <person name="Meyer V."/>
            <person name="Mielnichuk N."/>
            <person name="Miskei M."/>
            <person name="Molnar A.P."/>
            <person name="Mule G."/>
            <person name="Ngan C.Y."/>
            <person name="Orejas M."/>
            <person name="Orosz E."/>
            <person name="Ouedraogo J.P."/>
            <person name="Overkamp K.M."/>
            <person name="Park H.-S."/>
            <person name="Perrone G."/>
            <person name="Piumi F."/>
            <person name="Punt P.J."/>
            <person name="Ram A.F."/>
            <person name="Ramon A."/>
            <person name="Rauscher S."/>
            <person name="Record E."/>
            <person name="Riano-Pachon D.M."/>
            <person name="Robert V."/>
            <person name="Roehrig J."/>
            <person name="Ruller R."/>
            <person name="Salamov A."/>
            <person name="Salih N.S."/>
            <person name="Samson R.A."/>
            <person name="Sandor E."/>
            <person name="Sanguinetti M."/>
            <person name="Schuetze T."/>
            <person name="Sepcic K."/>
            <person name="Shelest E."/>
            <person name="Sherlock G."/>
            <person name="Sophianopoulou V."/>
            <person name="Squina F.M."/>
            <person name="Sun H."/>
            <person name="Susca A."/>
            <person name="Todd R.B."/>
            <person name="Tsang A."/>
            <person name="Unkles S.E."/>
            <person name="van de Wiele N."/>
            <person name="van Rossen-Uffink D."/>
            <person name="Oliveira J.V."/>
            <person name="Vesth T.C."/>
            <person name="Visser J."/>
            <person name="Yu J.-H."/>
            <person name="Zhou M."/>
            <person name="Andersen M.R."/>
            <person name="Archer D.B."/>
            <person name="Baker S.E."/>
            <person name="Benoit I."/>
            <person name="Brakhage A.A."/>
            <person name="Braus G.H."/>
            <person name="Fischer R."/>
            <person name="Frisvad J.C."/>
            <person name="Goldman G.H."/>
            <person name="Houbraken J."/>
            <person name="Oakley B."/>
            <person name="Pocsi I."/>
            <person name="Scazzocchio C."/>
            <person name="Seiboth B."/>
            <person name="vanKuyk P.A."/>
            <person name="Wortman J."/>
            <person name="Dyer P.S."/>
            <person name="Grigoriev I.V."/>
        </authorList>
    </citation>
    <scope>NUCLEOTIDE SEQUENCE [LARGE SCALE GENOMIC DNA]</scope>
    <source>
        <strain evidence="10">CBS 583.65</strain>
    </source>
</reference>
<evidence type="ECO:0000313" key="10">
    <source>
        <dbReference type="Proteomes" id="UP000184073"/>
    </source>
</evidence>
<proteinExistence type="inferred from homology"/>
<evidence type="ECO:0008006" key="11">
    <source>
        <dbReference type="Google" id="ProtNLM"/>
    </source>
</evidence>
<dbReference type="Gene3D" id="1.10.630.10">
    <property type="entry name" value="Cytochrome P450"/>
    <property type="match status" value="1"/>
</dbReference>
<dbReference type="PRINTS" id="PR00463">
    <property type="entry name" value="EP450I"/>
</dbReference>
<dbReference type="GeneID" id="63729336"/>